<reference evidence="1" key="1">
    <citation type="journal article" date="2021" name="Genome Biol. Evol.">
        <title>A High-Quality Reference Genome for a Parasitic Bivalve with Doubly Uniparental Inheritance (Bivalvia: Unionida).</title>
        <authorList>
            <person name="Smith C.H."/>
        </authorList>
    </citation>
    <scope>NUCLEOTIDE SEQUENCE</scope>
    <source>
        <strain evidence="1">CHS0354</strain>
    </source>
</reference>
<sequence length="124" mass="14518">MNLHFPFPQLMVRPEILPVFVEVRHGGCPQQRTNLKLNRPREDNDSRYERHMCTDEIRSFSITRRSIDSRSITPPTHSPLQKSVAICTTWRLPVGLLPPKRKQLDDECNDKLIVVFRPKMNSIQ</sequence>
<gene>
    <name evidence="1" type="ORF">CHS0354_036810</name>
</gene>
<reference evidence="1" key="2">
    <citation type="journal article" date="2021" name="Genome Biol. Evol.">
        <title>Developing a high-quality reference genome for a parasitic bivalve with doubly uniparental inheritance (Bivalvia: Unionida).</title>
        <authorList>
            <person name="Smith C.H."/>
        </authorList>
    </citation>
    <scope>NUCLEOTIDE SEQUENCE</scope>
    <source>
        <strain evidence="1">CHS0354</strain>
        <tissue evidence="1">Mantle</tissue>
    </source>
</reference>
<name>A0AAE0VXU6_9BIVA</name>
<dbReference type="EMBL" id="JAEAOA010002156">
    <property type="protein sequence ID" value="KAK3592950.1"/>
    <property type="molecule type" value="Genomic_DNA"/>
</dbReference>
<protein>
    <submittedName>
        <fullName evidence="1">Uncharacterized protein</fullName>
    </submittedName>
</protein>
<comment type="caution">
    <text evidence="1">The sequence shown here is derived from an EMBL/GenBank/DDBJ whole genome shotgun (WGS) entry which is preliminary data.</text>
</comment>
<proteinExistence type="predicted"/>
<evidence type="ECO:0000313" key="2">
    <source>
        <dbReference type="Proteomes" id="UP001195483"/>
    </source>
</evidence>
<keyword evidence="2" id="KW-1185">Reference proteome</keyword>
<dbReference type="Proteomes" id="UP001195483">
    <property type="component" value="Unassembled WGS sequence"/>
</dbReference>
<organism evidence="1 2">
    <name type="scientific">Potamilus streckersoni</name>
    <dbReference type="NCBI Taxonomy" id="2493646"/>
    <lineage>
        <taxon>Eukaryota</taxon>
        <taxon>Metazoa</taxon>
        <taxon>Spiralia</taxon>
        <taxon>Lophotrochozoa</taxon>
        <taxon>Mollusca</taxon>
        <taxon>Bivalvia</taxon>
        <taxon>Autobranchia</taxon>
        <taxon>Heteroconchia</taxon>
        <taxon>Palaeoheterodonta</taxon>
        <taxon>Unionida</taxon>
        <taxon>Unionoidea</taxon>
        <taxon>Unionidae</taxon>
        <taxon>Ambleminae</taxon>
        <taxon>Lampsilini</taxon>
        <taxon>Potamilus</taxon>
    </lineage>
</organism>
<reference evidence="1" key="3">
    <citation type="submission" date="2023-05" db="EMBL/GenBank/DDBJ databases">
        <authorList>
            <person name="Smith C.H."/>
        </authorList>
    </citation>
    <scope>NUCLEOTIDE SEQUENCE</scope>
    <source>
        <strain evidence="1">CHS0354</strain>
        <tissue evidence="1">Mantle</tissue>
    </source>
</reference>
<accession>A0AAE0VXU6</accession>
<dbReference type="AlphaFoldDB" id="A0AAE0VXU6"/>
<evidence type="ECO:0000313" key="1">
    <source>
        <dbReference type="EMBL" id="KAK3592950.1"/>
    </source>
</evidence>